<feature type="compositionally biased region" description="Low complexity" evidence="1">
    <location>
        <begin position="411"/>
        <end position="421"/>
    </location>
</feature>
<dbReference type="AlphaFoldDB" id="A0A8H3EK09"/>
<evidence type="ECO:0000256" key="1">
    <source>
        <dbReference type="SAM" id="MobiDB-lite"/>
    </source>
</evidence>
<organism evidence="2 3">
    <name type="scientific">Imshaugia aleurites</name>
    <dbReference type="NCBI Taxonomy" id="172621"/>
    <lineage>
        <taxon>Eukaryota</taxon>
        <taxon>Fungi</taxon>
        <taxon>Dikarya</taxon>
        <taxon>Ascomycota</taxon>
        <taxon>Pezizomycotina</taxon>
        <taxon>Lecanoromycetes</taxon>
        <taxon>OSLEUM clade</taxon>
        <taxon>Lecanoromycetidae</taxon>
        <taxon>Lecanorales</taxon>
        <taxon>Lecanorineae</taxon>
        <taxon>Parmeliaceae</taxon>
        <taxon>Imshaugia</taxon>
    </lineage>
</organism>
<feature type="compositionally biased region" description="Polar residues" evidence="1">
    <location>
        <begin position="390"/>
        <end position="400"/>
    </location>
</feature>
<feature type="compositionally biased region" description="Polar residues" evidence="1">
    <location>
        <begin position="124"/>
        <end position="140"/>
    </location>
</feature>
<feature type="compositionally biased region" description="Polar residues" evidence="1">
    <location>
        <begin position="288"/>
        <end position="311"/>
    </location>
</feature>
<feature type="region of interest" description="Disordered" evidence="1">
    <location>
        <begin position="201"/>
        <end position="552"/>
    </location>
</feature>
<gene>
    <name evidence="2" type="ORF">IMSHALPRED_005476</name>
</gene>
<proteinExistence type="predicted"/>
<feature type="region of interest" description="Disordered" evidence="1">
    <location>
        <begin position="1"/>
        <end position="187"/>
    </location>
</feature>
<feature type="compositionally biased region" description="Low complexity" evidence="1">
    <location>
        <begin position="438"/>
        <end position="452"/>
    </location>
</feature>
<accession>A0A8H3EK09</accession>
<evidence type="ECO:0000313" key="2">
    <source>
        <dbReference type="EMBL" id="CAF9907227.1"/>
    </source>
</evidence>
<feature type="compositionally biased region" description="Basic residues" evidence="1">
    <location>
        <begin position="277"/>
        <end position="286"/>
    </location>
</feature>
<feature type="compositionally biased region" description="Pro residues" evidence="1">
    <location>
        <begin position="327"/>
        <end position="336"/>
    </location>
</feature>
<dbReference type="Proteomes" id="UP000664534">
    <property type="component" value="Unassembled WGS sequence"/>
</dbReference>
<feature type="compositionally biased region" description="Basic and acidic residues" evidence="1">
    <location>
        <begin position="168"/>
        <end position="187"/>
    </location>
</feature>
<evidence type="ECO:0000313" key="3">
    <source>
        <dbReference type="Proteomes" id="UP000664534"/>
    </source>
</evidence>
<keyword evidence="3" id="KW-1185">Reference proteome</keyword>
<dbReference type="OrthoDB" id="428854at2759"/>
<name>A0A8H3EK09_9LECA</name>
<feature type="compositionally biased region" description="Polar residues" evidence="1">
    <location>
        <begin position="478"/>
        <end position="490"/>
    </location>
</feature>
<protein>
    <submittedName>
        <fullName evidence="2">Uncharacterized protein</fullName>
    </submittedName>
</protein>
<dbReference type="EMBL" id="CAJPDT010000003">
    <property type="protein sequence ID" value="CAF9907227.1"/>
    <property type="molecule type" value="Genomic_DNA"/>
</dbReference>
<feature type="compositionally biased region" description="Pro residues" evidence="1">
    <location>
        <begin position="78"/>
        <end position="87"/>
    </location>
</feature>
<comment type="caution">
    <text evidence="2">The sequence shown here is derived from an EMBL/GenBank/DDBJ whole genome shotgun (WGS) entry which is preliminary data.</text>
</comment>
<feature type="compositionally biased region" description="Polar residues" evidence="1">
    <location>
        <begin position="453"/>
        <end position="463"/>
    </location>
</feature>
<sequence>MSGTNPFRRKITEHSSHVPTGPVHNAFENDARPELRIPPIDTDLPRPTKTKTGKTVRIISPHSATSDGGDGMPHRFFSPPPILPSSPPSDMLSPGSIQDESPQDPFSAGSDGAGSNTEDEDTRQNTLSNSGNLQSSTEGSNPMPVNPFKKTLASLGTESIPGPTSPGTEERSVEAESKTTRPHYDVEDFKRLLLTGEKSVTGANAAVPPPVSFHSPAHFGDSNSNTDASSISRQSIFEPVTGPLQESPRTSYENSPSDDEQHRLVGSTPIPSEMHKPSTRTHRHGQLVKSNAPQTVSFEDPTLSLSDSTISAIAPADRSMPRTVDKPLPPLPPPLNTQPLSQNPTESTDHDLRGSLFELEDEASNNTTQKRSPPVPPLSRRHSQLRAKQFASSAERSTPITEEATPGSIVSSQSPSNANAKAPPPPPPRRAGLVRGNSSSSVSMGASSTKSSDQSNANATDVSARSAKSRPPVPPNRSPTGSSAKRPNMTQSIPGSPSIPPPPPPRRRGSSQSSYTPSRISGHYTERLRSDSGASSISHLAMTTASPSGAESKDVLADLSALQREVDELRGKFKD</sequence>
<reference evidence="2" key="1">
    <citation type="submission" date="2021-03" db="EMBL/GenBank/DDBJ databases">
        <authorList>
            <person name="Tagirdzhanova G."/>
        </authorList>
    </citation>
    <scope>NUCLEOTIDE SEQUENCE</scope>
</reference>
<feature type="compositionally biased region" description="Polar residues" evidence="1">
    <location>
        <begin position="532"/>
        <end position="549"/>
    </location>
</feature>
<feature type="compositionally biased region" description="Polar residues" evidence="1">
    <location>
        <begin position="221"/>
        <end position="235"/>
    </location>
</feature>